<dbReference type="CDD" id="cd01650">
    <property type="entry name" value="RT_nLTR_like"/>
    <property type="match status" value="1"/>
</dbReference>
<dbReference type="EMBL" id="SMMG02000009">
    <property type="protein sequence ID" value="KAA3461662.1"/>
    <property type="molecule type" value="Genomic_DNA"/>
</dbReference>
<sequence length="205" mass="23076">MDNLNVTNIVLIPKTQNPINMTSFRPISLCKVIYKVVSKMVANHLQMVLDLCIDSFQSAFVLGRLISDNILLAYEILHTFGQKRGGSKGLMALNWTWVKLTIEWNGVFVQEMMTKMGFAKTWVDMVMECISTVSYSVSINGLRGEKFRPIRGLSGLSISHLLFADDCILFGEATTRGVIALKNILKEYEDCSGQCINFDKSIVFF</sequence>
<dbReference type="Proteomes" id="UP000325315">
    <property type="component" value="Unassembled WGS sequence"/>
</dbReference>
<dbReference type="GO" id="GO:0003964">
    <property type="term" value="F:RNA-directed DNA polymerase activity"/>
    <property type="evidence" value="ECO:0007669"/>
    <property type="project" value="UniProtKB-KW"/>
</dbReference>
<accession>A0A5B6UYS0</accession>
<name>A0A5B6UYS0_9ROSI</name>
<keyword evidence="1" id="KW-0695">RNA-directed DNA polymerase</keyword>
<dbReference type="InterPro" id="IPR052343">
    <property type="entry name" value="Retrotransposon-Effector_Assoc"/>
</dbReference>
<dbReference type="PANTHER" id="PTHR46890">
    <property type="entry name" value="NON-LTR RETROLELEMENT REVERSE TRANSCRIPTASE-LIKE PROTEIN-RELATED"/>
    <property type="match status" value="1"/>
</dbReference>
<keyword evidence="1" id="KW-0808">Transferase</keyword>
<evidence type="ECO:0000313" key="1">
    <source>
        <dbReference type="EMBL" id="KAA3461662.1"/>
    </source>
</evidence>
<protein>
    <submittedName>
        <fullName evidence="1">Reverse transcriptase</fullName>
    </submittedName>
</protein>
<keyword evidence="1" id="KW-0548">Nucleotidyltransferase</keyword>
<organism evidence="1 2">
    <name type="scientific">Gossypium australe</name>
    <dbReference type="NCBI Taxonomy" id="47621"/>
    <lineage>
        <taxon>Eukaryota</taxon>
        <taxon>Viridiplantae</taxon>
        <taxon>Streptophyta</taxon>
        <taxon>Embryophyta</taxon>
        <taxon>Tracheophyta</taxon>
        <taxon>Spermatophyta</taxon>
        <taxon>Magnoliopsida</taxon>
        <taxon>eudicotyledons</taxon>
        <taxon>Gunneridae</taxon>
        <taxon>Pentapetalae</taxon>
        <taxon>rosids</taxon>
        <taxon>malvids</taxon>
        <taxon>Malvales</taxon>
        <taxon>Malvaceae</taxon>
        <taxon>Malvoideae</taxon>
        <taxon>Gossypium</taxon>
    </lineage>
</organism>
<keyword evidence="2" id="KW-1185">Reference proteome</keyword>
<dbReference type="PANTHER" id="PTHR46890:SF48">
    <property type="entry name" value="RNA-DIRECTED DNA POLYMERASE"/>
    <property type="match status" value="1"/>
</dbReference>
<gene>
    <name evidence="1" type="ORF">EPI10_028216</name>
</gene>
<dbReference type="AlphaFoldDB" id="A0A5B6UYS0"/>
<comment type="caution">
    <text evidence="1">The sequence shown here is derived from an EMBL/GenBank/DDBJ whole genome shotgun (WGS) entry which is preliminary data.</text>
</comment>
<evidence type="ECO:0000313" key="2">
    <source>
        <dbReference type="Proteomes" id="UP000325315"/>
    </source>
</evidence>
<dbReference type="OrthoDB" id="1299766at2759"/>
<reference evidence="2" key="1">
    <citation type="journal article" date="2019" name="Plant Biotechnol. J.">
        <title>Genome sequencing of the Australian wild diploid species Gossypium australe highlights disease resistance and delayed gland morphogenesis.</title>
        <authorList>
            <person name="Cai Y."/>
            <person name="Cai X."/>
            <person name="Wang Q."/>
            <person name="Wang P."/>
            <person name="Zhang Y."/>
            <person name="Cai C."/>
            <person name="Xu Y."/>
            <person name="Wang K."/>
            <person name="Zhou Z."/>
            <person name="Wang C."/>
            <person name="Geng S."/>
            <person name="Li B."/>
            <person name="Dong Q."/>
            <person name="Hou Y."/>
            <person name="Wang H."/>
            <person name="Ai P."/>
            <person name="Liu Z."/>
            <person name="Yi F."/>
            <person name="Sun M."/>
            <person name="An G."/>
            <person name="Cheng J."/>
            <person name="Zhang Y."/>
            <person name="Shi Q."/>
            <person name="Xie Y."/>
            <person name="Shi X."/>
            <person name="Chang Y."/>
            <person name="Huang F."/>
            <person name="Chen Y."/>
            <person name="Hong S."/>
            <person name="Mi L."/>
            <person name="Sun Q."/>
            <person name="Zhang L."/>
            <person name="Zhou B."/>
            <person name="Peng R."/>
            <person name="Zhang X."/>
            <person name="Liu F."/>
        </authorList>
    </citation>
    <scope>NUCLEOTIDE SEQUENCE [LARGE SCALE GENOMIC DNA]</scope>
    <source>
        <strain evidence="2">cv. PA1801</strain>
    </source>
</reference>
<proteinExistence type="predicted"/>